<dbReference type="Proteomes" id="UP000789738">
    <property type="component" value="Unassembled WGS sequence"/>
</dbReference>
<dbReference type="EMBL" id="CAKJVE010000004">
    <property type="protein sequence ID" value="CAG9706865.1"/>
    <property type="molecule type" value="Genomic_DNA"/>
</dbReference>
<gene>
    <name evidence="1" type="ORF">CNEO_42699</name>
</gene>
<reference evidence="1" key="1">
    <citation type="submission" date="2021-10" db="EMBL/GenBank/DDBJ databases">
        <authorList>
            <person name="Mesa V."/>
        </authorList>
    </citation>
    <scope>NUCLEOTIDE SEQUENCE</scope>
    <source>
        <strain evidence="1">CC3_PB</strain>
    </source>
</reference>
<comment type="caution">
    <text evidence="1">The sequence shown here is derived from an EMBL/GenBank/DDBJ whole genome shotgun (WGS) entry which is preliminary data.</text>
</comment>
<proteinExistence type="predicted"/>
<evidence type="ECO:0000313" key="1">
    <source>
        <dbReference type="EMBL" id="CAG9706865.1"/>
    </source>
</evidence>
<accession>A0AA86JKB4</accession>
<evidence type="ECO:0000313" key="2">
    <source>
        <dbReference type="Proteomes" id="UP000789738"/>
    </source>
</evidence>
<organism evidence="1 2">
    <name type="scientific">Clostridium neonatale</name>
    <dbReference type="NCBI Taxonomy" id="137838"/>
    <lineage>
        <taxon>Bacteria</taxon>
        <taxon>Bacillati</taxon>
        <taxon>Bacillota</taxon>
        <taxon>Clostridia</taxon>
        <taxon>Eubacteriales</taxon>
        <taxon>Clostridiaceae</taxon>
        <taxon>Clostridium</taxon>
    </lineage>
</organism>
<protein>
    <submittedName>
        <fullName evidence="1">Uncharacterized protein</fullName>
    </submittedName>
</protein>
<dbReference type="AlphaFoldDB" id="A0AA86JKB4"/>
<name>A0AA86JKB4_9CLOT</name>
<sequence length="39" mass="4785">MNNMVVFYRHINYKKVYIKKHKKTLLSNTNIKNKKGEFI</sequence>